<gene>
    <name evidence="1" type="ORF">Tci_034109</name>
</gene>
<protein>
    <submittedName>
        <fullName evidence="1">Uncharacterized protein</fullName>
    </submittedName>
</protein>
<name>A0A6L2LJX3_TANCI</name>
<proteinExistence type="predicted"/>
<reference evidence="1" key="1">
    <citation type="journal article" date="2019" name="Sci. Rep.">
        <title>Draft genome of Tanacetum cinerariifolium, the natural source of mosquito coil.</title>
        <authorList>
            <person name="Yamashiro T."/>
            <person name="Shiraishi A."/>
            <person name="Satake H."/>
            <person name="Nakayama K."/>
        </authorList>
    </citation>
    <scope>NUCLEOTIDE SEQUENCE</scope>
</reference>
<sequence>MDFQNEINRLQEMLNLRNSNQDPPIDLYDLKGSDEGNNKIDSLTKEPSDTLLMGDEVISIHPTKENDEFIKSSVDDLVPIPRKLEVTSVCDDLECNMPVNTPLPTTDVREKDFDINSPLREQVVEFLMENEDVASFPRHLVKQFFSHLVKHLSSTKRMSDEPVGDDSKPRSCVVTFSNPLFNFNDDYALCNDNPLFDEEFEDISSLDSGPPESTPVIDESTLLVTSLLDPKQICLRKVEIFDLFFSLTQLGGKERVMETPYFGFYHMPSPCPAAYSPTEIPSGESKVHIEVLSVLWGKRLPISDGSLPLSSGLYDGGKGDLKWTLGESGGESFWEEGNDFGVDYLRFHTCLTDILGFIEKLKWWFEQDINDEGEENEEDGGGDEV</sequence>
<accession>A0A6L2LJX3</accession>
<evidence type="ECO:0000313" key="1">
    <source>
        <dbReference type="EMBL" id="GEU62131.1"/>
    </source>
</evidence>
<comment type="caution">
    <text evidence="1">The sequence shown here is derived from an EMBL/GenBank/DDBJ whole genome shotgun (WGS) entry which is preliminary data.</text>
</comment>
<dbReference type="AlphaFoldDB" id="A0A6L2LJX3"/>
<organism evidence="1">
    <name type="scientific">Tanacetum cinerariifolium</name>
    <name type="common">Dalmatian daisy</name>
    <name type="synonym">Chrysanthemum cinerariifolium</name>
    <dbReference type="NCBI Taxonomy" id="118510"/>
    <lineage>
        <taxon>Eukaryota</taxon>
        <taxon>Viridiplantae</taxon>
        <taxon>Streptophyta</taxon>
        <taxon>Embryophyta</taxon>
        <taxon>Tracheophyta</taxon>
        <taxon>Spermatophyta</taxon>
        <taxon>Magnoliopsida</taxon>
        <taxon>eudicotyledons</taxon>
        <taxon>Gunneridae</taxon>
        <taxon>Pentapetalae</taxon>
        <taxon>asterids</taxon>
        <taxon>campanulids</taxon>
        <taxon>Asterales</taxon>
        <taxon>Asteraceae</taxon>
        <taxon>Asteroideae</taxon>
        <taxon>Anthemideae</taxon>
        <taxon>Anthemidinae</taxon>
        <taxon>Tanacetum</taxon>
    </lineage>
</organism>
<dbReference type="EMBL" id="BKCJ010004622">
    <property type="protein sequence ID" value="GEU62131.1"/>
    <property type="molecule type" value="Genomic_DNA"/>
</dbReference>